<proteinExistence type="predicted"/>
<protein>
    <submittedName>
        <fullName evidence="1">Proteasome subunit beta type-1</fullName>
        <ecNumber evidence="1">3.4.25.1</ecNumber>
    </submittedName>
</protein>
<dbReference type="EMBL" id="QTSX02006738">
    <property type="protein sequence ID" value="KAJ9052224.1"/>
    <property type="molecule type" value="Genomic_DNA"/>
</dbReference>
<evidence type="ECO:0000313" key="1">
    <source>
        <dbReference type="EMBL" id="KAJ9052224.1"/>
    </source>
</evidence>
<accession>A0ACC2RQ65</accession>
<comment type="caution">
    <text evidence="1">The sequence shown here is derived from an EMBL/GenBank/DDBJ whole genome shotgun (WGS) entry which is preliminary data.</text>
</comment>
<dbReference type="EC" id="3.4.25.1" evidence="1"/>
<evidence type="ECO:0000313" key="2">
    <source>
        <dbReference type="Proteomes" id="UP001165960"/>
    </source>
</evidence>
<keyword evidence="1" id="KW-0378">Hydrolase</keyword>
<name>A0ACC2RQ65_9FUNG</name>
<keyword evidence="2" id="KW-1185">Reference proteome</keyword>
<reference evidence="1" key="1">
    <citation type="submission" date="2022-04" db="EMBL/GenBank/DDBJ databases">
        <title>Genome of the entomopathogenic fungus Entomophthora muscae.</title>
        <authorList>
            <person name="Elya C."/>
            <person name="Lovett B.R."/>
            <person name="Lee E."/>
            <person name="Macias A.M."/>
            <person name="Hajek A.E."/>
            <person name="De Bivort B.L."/>
            <person name="Kasson M.T."/>
            <person name="De Fine Licht H.H."/>
            <person name="Stajich J.E."/>
        </authorList>
    </citation>
    <scope>NUCLEOTIDE SEQUENCE</scope>
    <source>
        <strain evidence="1">Berkeley</strain>
    </source>
</reference>
<sequence>MSGQLKPGEVNLGTSIMAVEFEGGVVIGADSRTTTGSYIANRVTDKLTMVHDRIWCCRSGSAADTQAVADILQYYLQMYEMQHGEPPSTQVAASLFQELCYANKDNLSAGIIVGGWDKLTGGTVYSIPLGGSLHRQPFAIGGSGSTYIYGYCDSKFKLGMTKDECVDFVKNALALAMARDGSSGGVIRLAIITKEGVERLFVPGDKLPTFWES</sequence>
<keyword evidence="1" id="KW-0647">Proteasome</keyword>
<organism evidence="1 2">
    <name type="scientific">Entomophthora muscae</name>
    <dbReference type="NCBI Taxonomy" id="34485"/>
    <lineage>
        <taxon>Eukaryota</taxon>
        <taxon>Fungi</taxon>
        <taxon>Fungi incertae sedis</taxon>
        <taxon>Zoopagomycota</taxon>
        <taxon>Entomophthoromycotina</taxon>
        <taxon>Entomophthoromycetes</taxon>
        <taxon>Entomophthorales</taxon>
        <taxon>Entomophthoraceae</taxon>
        <taxon>Entomophthora</taxon>
    </lineage>
</organism>
<dbReference type="Proteomes" id="UP001165960">
    <property type="component" value="Unassembled WGS sequence"/>
</dbReference>
<gene>
    <name evidence="1" type="primary">PRE3_2</name>
    <name evidence="1" type="ORF">DSO57_1036386</name>
</gene>